<dbReference type="OrthoDB" id="5418442at2"/>
<evidence type="ECO:0000256" key="5">
    <source>
        <dbReference type="ARBA" id="ARBA00022692"/>
    </source>
</evidence>
<evidence type="ECO:0000256" key="6">
    <source>
        <dbReference type="ARBA" id="ARBA00022989"/>
    </source>
</evidence>
<feature type="transmembrane region" description="Helical" evidence="9">
    <location>
        <begin position="460"/>
        <end position="478"/>
    </location>
</feature>
<dbReference type="GO" id="GO:0005886">
    <property type="term" value="C:plasma membrane"/>
    <property type="evidence" value="ECO:0007669"/>
    <property type="project" value="UniProtKB-SubCell"/>
</dbReference>
<dbReference type="CDD" id="cd12912">
    <property type="entry name" value="PDC2_MCP_like"/>
    <property type="match status" value="1"/>
</dbReference>
<dbReference type="GO" id="GO:0022857">
    <property type="term" value="F:transmembrane transporter activity"/>
    <property type="evidence" value="ECO:0007669"/>
    <property type="project" value="TreeGrafter"/>
</dbReference>
<feature type="transmembrane region" description="Helical" evidence="9">
    <location>
        <begin position="299"/>
        <end position="319"/>
    </location>
</feature>
<keyword evidence="7 9" id="KW-0472">Membrane</keyword>
<dbReference type="AlphaFoldDB" id="A0A1M6MAN2"/>
<dbReference type="STRING" id="1121393.SAMN02745216_02299"/>
<dbReference type="InterPro" id="IPR033479">
    <property type="entry name" value="dCache_1"/>
</dbReference>
<keyword evidence="6 9" id="KW-1133">Transmembrane helix</keyword>
<evidence type="ECO:0000313" key="13">
    <source>
        <dbReference type="Proteomes" id="UP000183994"/>
    </source>
</evidence>
<feature type="domain" description="Cache" evidence="10">
    <location>
        <begin position="39"/>
        <end position="281"/>
    </location>
</feature>
<proteinExistence type="inferred from homology"/>
<dbReference type="Pfam" id="PF02743">
    <property type="entry name" value="dCache_1"/>
    <property type="match status" value="1"/>
</dbReference>
<dbReference type="InterPro" id="IPR055348">
    <property type="entry name" value="DctQ"/>
</dbReference>
<gene>
    <name evidence="12" type="ORF">SAMN02745216_02299</name>
</gene>
<evidence type="ECO:0000256" key="7">
    <source>
        <dbReference type="ARBA" id="ARBA00023136"/>
    </source>
</evidence>
<keyword evidence="3" id="KW-1003">Cell membrane</keyword>
<feature type="domain" description="Tripartite ATP-independent periplasmic transporters DctQ component" evidence="11">
    <location>
        <begin position="349"/>
        <end position="484"/>
    </location>
</feature>
<evidence type="ECO:0000256" key="8">
    <source>
        <dbReference type="ARBA" id="ARBA00038436"/>
    </source>
</evidence>
<keyword evidence="2" id="KW-0813">Transport</keyword>
<dbReference type="RefSeq" id="WP_139264699.1">
    <property type="nucleotide sequence ID" value="NZ_FQZU01000012.1"/>
</dbReference>
<keyword evidence="4" id="KW-0997">Cell inner membrane</keyword>
<name>A0A1M6MAN2_9BACT</name>
<dbReference type="GO" id="GO:0015740">
    <property type="term" value="P:C4-dicarboxylate transport"/>
    <property type="evidence" value="ECO:0007669"/>
    <property type="project" value="TreeGrafter"/>
</dbReference>
<evidence type="ECO:0000256" key="2">
    <source>
        <dbReference type="ARBA" id="ARBA00022448"/>
    </source>
</evidence>
<evidence type="ECO:0000256" key="3">
    <source>
        <dbReference type="ARBA" id="ARBA00022475"/>
    </source>
</evidence>
<sequence length="494" mass="54771">MEWSNKWAPRFNEILPAGLLIIFGVAVMTAVLVYSICSMQVRQAETGLNFAVQNAAERISDWIEGHLGELGLVAADQTFIALSEGGDQNEQAVQEVSNSLQAVTKDIKEYRAALLLNNAGEIVAAGDDKTDMTVNLAGDADFQKALEGKPVVSSVFQSGRYPVFYLMQPVYKERDKRGKVDQTPENTVGVLAVTVDMNKLVKRFIKGLRSGEEGEAYMIDSTGLVIGSTEKDAILEVNVNDLGYGSLILKDRNGLTAFAANETPMAAAFHTVGDWGWKLVVEQNSDDLYERAQGTRRDILLAGVVLAVFLFFAVWYIINKEASVECMANIHKSMIYVEKIALIILLFTMIFMQFGQVIARNIFQTGIMWVDEVLRVEVLWVAFLGAGLAAEYNRHIKIDVLSHLLGDSKASKILDVCAQVFALIACALLFNAAVTYIESEAKYPAFTLVDTDFLKVPDHFFRLVIPYFFLVMSARCIINIRRIILGGYTRTIEP</sequence>
<evidence type="ECO:0000256" key="1">
    <source>
        <dbReference type="ARBA" id="ARBA00004429"/>
    </source>
</evidence>
<dbReference type="Gene3D" id="3.30.450.20">
    <property type="entry name" value="PAS domain"/>
    <property type="match status" value="1"/>
</dbReference>
<feature type="transmembrane region" description="Helical" evidence="9">
    <location>
        <begin position="413"/>
        <end position="437"/>
    </location>
</feature>
<evidence type="ECO:0000256" key="9">
    <source>
        <dbReference type="SAM" id="Phobius"/>
    </source>
</evidence>
<reference evidence="13" key="1">
    <citation type="submission" date="2016-11" db="EMBL/GenBank/DDBJ databases">
        <authorList>
            <person name="Varghese N."/>
            <person name="Submissions S."/>
        </authorList>
    </citation>
    <scope>NUCLEOTIDE SEQUENCE [LARGE SCALE GENOMIC DNA]</scope>
    <source>
        <strain evidence="13">DSM 16219</strain>
    </source>
</reference>
<evidence type="ECO:0000259" key="11">
    <source>
        <dbReference type="Pfam" id="PF04290"/>
    </source>
</evidence>
<accession>A0A1M6MAN2</accession>
<evidence type="ECO:0000256" key="4">
    <source>
        <dbReference type="ARBA" id="ARBA00022519"/>
    </source>
</evidence>
<evidence type="ECO:0000313" key="12">
    <source>
        <dbReference type="EMBL" id="SHJ80525.1"/>
    </source>
</evidence>
<dbReference type="InterPro" id="IPR007387">
    <property type="entry name" value="TRAP_DctQ"/>
</dbReference>
<organism evidence="12 13">
    <name type="scientific">Desulfatibacillum alkenivorans DSM 16219</name>
    <dbReference type="NCBI Taxonomy" id="1121393"/>
    <lineage>
        <taxon>Bacteria</taxon>
        <taxon>Pseudomonadati</taxon>
        <taxon>Thermodesulfobacteriota</taxon>
        <taxon>Desulfobacteria</taxon>
        <taxon>Desulfobacterales</taxon>
        <taxon>Desulfatibacillaceae</taxon>
        <taxon>Desulfatibacillum</taxon>
    </lineage>
</organism>
<evidence type="ECO:0000259" key="10">
    <source>
        <dbReference type="Pfam" id="PF02743"/>
    </source>
</evidence>
<dbReference type="PANTHER" id="PTHR35011:SF2">
    <property type="entry name" value="2,3-DIKETO-L-GULONATE TRAP TRANSPORTER SMALL PERMEASE PROTEIN YIAM"/>
    <property type="match status" value="1"/>
</dbReference>
<dbReference type="EMBL" id="FQZU01000012">
    <property type="protein sequence ID" value="SHJ80525.1"/>
    <property type="molecule type" value="Genomic_DNA"/>
</dbReference>
<dbReference type="PANTHER" id="PTHR35011">
    <property type="entry name" value="2,3-DIKETO-L-GULONATE TRAP TRANSPORTER SMALL PERMEASE PROTEIN YIAM"/>
    <property type="match status" value="1"/>
</dbReference>
<protein>
    <submittedName>
        <fullName evidence="12">TRAP-type C4-dicarboxylate transport system, small permease component</fullName>
    </submittedName>
</protein>
<dbReference type="Proteomes" id="UP000183994">
    <property type="component" value="Unassembled WGS sequence"/>
</dbReference>
<keyword evidence="5 9" id="KW-0812">Transmembrane</keyword>
<feature type="transmembrane region" description="Helical" evidence="9">
    <location>
        <begin position="14"/>
        <end position="36"/>
    </location>
</feature>
<keyword evidence="13" id="KW-1185">Reference proteome</keyword>
<comment type="subcellular location">
    <subcellularLocation>
        <location evidence="1">Cell inner membrane</location>
        <topology evidence="1">Multi-pass membrane protein</topology>
    </subcellularLocation>
</comment>
<dbReference type="Pfam" id="PF04290">
    <property type="entry name" value="DctQ"/>
    <property type="match status" value="1"/>
</dbReference>
<feature type="transmembrane region" description="Helical" evidence="9">
    <location>
        <begin position="340"/>
        <end position="362"/>
    </location>
</feature>
<comment type="similarity">
    <text evidence="8">Belongs to the TRAP transporter small permease family.</text>
</comment>